<evidence type="ECO:0000313" key="2">
    <source>
        <dbReference type="Proteomes" id="UP000509414"/>
    </source>
</evidence>
<accession>A0A7H9CPG2</accession>
<dbReference type="AlphaFoldDB" id="A0A7H9CPG2"/>
<proteinExistence type="predicted"/>
<gene>
    <name evidence="1" type="ORF">CINF_1671</name>
</gene>
<organism evidence="1 2">
    <name type="scientific">Candidatus Campylobacter infans</name>
    <dbReference type="NCBI Taxonomy" id="2561898"/>
    <lineage>
        <taxon>Bacteria</taxon>
        <taxon>Pseudomonadati</taxon>
        <taxon>Campylobacterota</taxon>
        <taxon>Epsilonproteobacteria</taxon>
        <taxon>Campylobacterales</taxon>
        <taxon>Campylobacteraceae</taxon>
        <taxon>Campylobacter</taxon>
    </lineage>
</organism>
<dbReference type="RefSeq" id="WP_179975219.1">
    <property type="nucleotide sequence ID" value="NZ_CP049075.1"/>
</dbReference>
<dbReference type="KEGG" id="cinf:CINF_1671"/>
<sequence length="75" mass="8852">MSHIFMSYCRHEQTLQALNECEWMDDLEQVSQAKIKDCYRLQKAIIELAEQFGCEISNKDEVLDNIKEQAIELSR</sequence>
<evidence type="ECO:0000313" key="1">
    <source>
        <dbReference type="EMBL" id="QLI06144.1"/>
    </source>
</evidence>
<keyword evidence="2" id="KW-1185">Reference proteome</keyword>
<reference evidence="1 2" key="1">
    <citation type="submission" date="2020-02" db="EMBL/GenBank/DDBJ databases">
        <title>Complete genome sequence of the novel Campylobacter species Candidatus Campylobacter infans.</title>
        <authorList>
            <person name="Duim B."/>
            <person name="Zomer A."/>
            <person name="van der Graaf L."/>
            <person name="Wagenaar J."/>
        </authorList>
    </citation>
    <scope>NUCLEOTIDE SEQUENCE [LARGE SCALE GENOMIC DNA]</scope>
    <source>
        <strain evidence="1 2">19S00001</strain>
    </source>
</reference>
<dbReference type="Proteomes" id="UP000509414">
    <property type="component" value="Chromosome"/>
</dbReference>
<protein>
    <submittedName>
        <fullName evidence="1">Uncharacterized protein</fullName>
    </submittedName>
</protein>
<name>A0A7H9CPG2_9BACT</name>
<dbReference type="EMBL" id="CP049075">
    <property type="protein sequence ID" value="QLI06144.1"/>
    <property type="molecule type" value="Genomic_DNA"/>
</dbReference>